<evidence type="ECO:0000313" key="2">
    <source>
        <dbReference type="EMBL" id="QJA64771.1"/>
    </source>
</evidence>
<proteinExistence type="predicted"/>
<dbReference type="EMBL" id="MT142110">
    <property type="protein sequence ID" value="QJA74630.1"/>
    <property type="molecule type" value="Genomic_DNA"/>
</dbReference>
<evidence type="ECO:0000313" key="3">
    <source>
        <dbReference type="EMBL" id="QJA74630.1"/>
    </source>
</evidence>
<dbReference type="EMBL" id="MT144632">
    <property type="protein sequence ID" value="QJH95884.1"/>
    <property type="molecule type" value="Genomic_DNA"/>
</dbReference>
<protein>
    <submittedName>
        <fullName evidence="1">Uncharacterized protein</fullName>
    </submittedName>
</protein>
<evidence type="ECO:0000313" key="4">
    <source>
        <dbReference type="EMBL" id="QJH95884.1"/>
    </source>
</evidence>
<sequence>MALIDWLRSATDRWAEQQPPNAIPVAIPLPALAGMYRDPKQFQQQVMSDYGLTPEQNEILRRTQFESSVGGGSYWSPPLAPSAQPGAGIIRVAGQSPEAAIHEMAHAYWHWARQDPRVSEEFARNVKRLADEPFGGAYPRAQMLANKYVYGEQEGSWPGLVGAESSWEQEGLPSINDWEMYAGLASGTMGDISQLPPYLRSFYEPLFTGQLRVPPDYTGRGTPVPNVPYSAKTEQTLFEDMPEYWLKEDPRGYRDFLQRIVSNEVPYSEISDRYTAEEWYPIIDQAAGWLRDIELGEEQAQGRIPPHMIAGATGGWVPGPVPVQLPTEHPTPAPEFNNWWENPTPWWDSSGAL</sequence>
<name>A0A6H1ZHY3_9ZZZZ</name>
<gene>
    <name evidence="3" type="ORF">MM415A01957_0010</name>
    <name evidence="2" type="ORF">MM415B00465_0005</name>
    <name evidence="1" type="ORF">TM448A00694_0011</name>
    <name evidence="4" type="ORF">TM448B00545_0005</name>
</gene>
<evidence type="ECO:0000313" key="1">
    <source>
        <dbReference type="EMBL" id="QJA47533.1"/>
    </source>
</evidence>
<organism evidence="1">
    <name type="scientific">viral metagenome</name>
    <dbReference type="NCBI Taxonomy" id="1070528"/>
    <lineage>
        <taxon>unclassified sequences</taxon>
        <taxon>metagenomes</taxon>
        <taxon>organismal metagenomes</taxon>
    </lineage>
</organism>
<dbReference type="AlphaFoldDB" id="A0A6H1ZHY3"/>
<dbReference type="EMBL" id="MT144047">
    <property type="protein sequence ID" value="QJA47533.1"/>
    <property type="molecule type" value="Genomic_DNA"/>
</dbReference>
<accession>A0A6H1ZHY3</accession>
<dbReference type="EMBL" id="MT141526">
    <property type="protein sequence ID" value="QJA64771.1"/>
    <property type="molecule type" value="Genomic_DNA"/>
</dbReference>
<reference evidence="1" key="1">
    <citation type="submission" date="2020-03" db="EMBL/GenBank/DDBJ databases">
        <title>The deep terrestrial virosphere.</title>
        <authorList>
            <person name="Holmfeldt K."/>
            <person name="Nilsson E."/>
            <person name="Simone D."/>
            <person name="Lopez-Fernandez M."/>
            <person name="Wu X."/>
            <person name="de Brujin I."/>
            <person name="Lundin D."/>
            <person name="Andersson A."/>
            <person name="Bertilsson S."/>
            <person name="Dopson M."/>
        </authorList>
    </citation>
    <scope>NUCLEOTIDE SEQUENCE</scope>
    <source>
        <strain evidence="3">MM415A01957</strain>
        <strain evidence="2">MM415B00465</strain>
        <strain evidence="1">TM448A00694</strain>
        <strain evidence="4">TM448B00545</strain>
    </source>
</reference>